<accession>A0A438KMT7</accession>
<evidence type="ECO:0000256" key="1">
    <source>
        <dbReference type="SAM" id="SignalP"/>
    </source>
</evidence>
<gene>
    <name evidence="2" type="ORF">CK203_012602</name>
</gene>
<evidence type="ECO:0000313" key="3">
    <source>
        <dbReference type="Proteomes" id="UP000288805"/>
    </source>
</evidence>
<dbReference type="EMBL" id="QGNW01000003">
    <property type="protein sequence ID" value="RVX22518.1"/>
    <property type="molecule type" value="Genomic_DNA"/>
</dbReference>
<reference evidence="2 3" key="1">
    <citation type="journal article" date="2018" name="PLoS Genet.">
        <title>Population sequencing reveals clonal diversity and ancestral inbreeding in the grapevine cultivar Chardonnay.</title>
        <authorList>
            <person name="Roach M.J."/>
            <person name="Johnson D.L."/>
            <person name="Bohlmann J."/>
            <person name="van Vuuren H.J."/>
            <person name="Jones S.J."/>
            <person name="Pretorius I.S."/>
            <person name="Schmidt S.A."/>
            <person name="Borneman A.R."/>
        </authorList>
    </citation>
    <scope>NUCLEOTIDE SEQUENCE [LARGE SCALE GENOMIC DNA]</scope>
    <source>
        <strain evidence="3">cv. Chardonnay</strain>
        <tissue evidence="2">Leaf</tissue>
    </source>
</reference>
<organism evidence="2 3">
    <name type="scientific">Vitis vinifera</name>
    <name type="common">Grape</name>
    <dbReference type="NCBI Taxonomy" id="29760"/>
    <lineage>
        <taxon>Eukaryota</taxon>
        <taxon>Viridiplantae</taxon>
        <taxon>Streptophyta</taxon>
        <taxon>Embryophyta</taxon>
        <taxon>Tracheophyta</taxon>
        <taxon>Spermatophyta</taxon>
        <taxon>Magnoliopsida</taxon>
        <taxon>eudicotyledons</taxon>
        <taxon>Gunneridae</taxon>
        <taxon>Pentapetalae</taxon>
        <taxon>rosids</taxon>
        <taxon>Vitales</taxon>
        <taxon>Vitaceae</taxon>
        <taxon>Viteae</taxon>
        <taxon>Vitis</taxon>
    </lineage>
</organism>
<sequence length="142" mass="15397">MNASVRVIIDLAAALCINAEAQPRANMADQGQEGGWNSRYGGGSSRDGSWEYRWGSGSGPGGAGWASARVLAGVVVVGLVDLGSDGAVLLQVRVVLVTSDFMVATLGLARLGRWCQFQWRIRIRGWEESDRTNRWAWSWGNE</sequence>
<protein>
    <submittedName>
        <fullName evidence="2">Uncharacterized protein</fullName>
    </submittedName>
</protein>
<evidence type="ECO:0000313" key="2">
    <source>
        <dbReference type="EMBL" id="RVX22518.1"/>
    </source>
</evidence>
<feature type="chain" id="PRO_5019100900" evidence="1">
    <location>
        <begin position="22"/>
        <end position="142"/>
    </location>
</feature>
<feature type="signal peptide" evidence="1">
    <location>
        <begin position="1"/>
        <end position="21"/>
    </location>
</feature>
<comment type="caution">
    <text evidence="2">The sequence shown here is derived from an EMBL/GenBank/DDBJ whole genome shotgun (WGS) entry which is preliminary data.</text>
</comment>
<dbReference type="AlphaFoldDB" id="A0A438KMT7"/>
<proteinExistence type="predicted"/>
<keyword evidence="1" id="KW-0732">Signal</keyword>
<dbReference type="Proteomes" id="UP000288805">
    <property type="component" value="Unassembled WGS sequence"/>
</dbReference>
<name>A0A438KMT7_VITVI</name>